<evidence type="ECO:0000313" key="3">
    <source>
        <dbReference type="Proteomes" id="UP000461730"/>
    </source>
</evidence>
<accession>A0A7K1U3F7</accession>
<organism evidence="2 3">
    <name type="scientific">Chitinophaga tropicalis</name>
    <dbReference type="NCBI Taxonomy" id="2683588"/>
    <lineage>
        <taxon>Bacteria</taxon>
        <taxon>Pseudomonadati</taxon>
        <taxon>Bacteroidota</taxon>
        <taxon>Chitinophagia</taxon>
        <taxon>Chitinophagales</taxon>
        <taxon>Chitinophagaceae</taxon>
        <taxon>Chitinophaga</taxon>
    </lineage>
</organism>
<gene>
    <name evidence="2" type="ORF">GO493_11455</name>
</gene>
<evidence type="ECO:0000259" key="1">
    <source>
        <dbReference type="Pfam" id="PF12708"/>
    </source>
</evidence>
<keyword evidence="3" id="KW-1185">Reference proteome</keyword>
<evidence type="ECO:0000313" key="2">
    <source>
        <dbReference type="EMBL" id="MVT08879.1"/>
    </source>
</evidence>
<comment type="caution">
    <text evidence="2">The sequence shown here is derived from an EMBL/GenBank/DDBJ whole genome shotgun (WGS) entry which is preliminary data.</text>
</comment>
<dbReference type="InterPro" id="IPR024535">
    <property type="entry name" value="RHGA/B-epi-like_pectate_lyase"/>
</dbReference>
<reference evidence="2 3" key="1">
    <citation type="submission" date="2019-12" db="EMBL/GenBank/DDBJ databases">
        <title>Chitinophaga sp. strain ysch24 (GDMCC 1.1355), whole genome shotgun sequence.</title>
        <authorList>
            <person name="Zhang X."/>
        </authorList>
    </citation>
    <scope>NUCLEOTIDE SEQUENCE [LARGE SCALE GENOMIC DNA]</scope>
    <source>
        <strain evidence="3">ysch24</strain>
    </source>
</reference>
<protein>
    <recommendedName>
        <fullName evidence="1">Rhamnogalacturonase A/B/Epimerase-like pectate lyase domain-containing protein</fullName>
    </recommendedName>
</protein>
<dbReference type="Proteomes" id="UP000461730">
    <property type="component" value="Unassembled WGS sequence"/>
</dbReference>
<dbReference type="InterPro" id="IPR012334">
    <property type="entry name" value="Pectin_lyas_fold"/>
</dbReference>
<dbReference type="InterPro" id="IPR011050">
    <property type="entry name" value="Pectin_lyase_fold/virulence"/>
</dbReference>
<dbReference type="AlphaFoldDB" id="A0A7K1U3F7"/>
<dbReference type="EMBL" id="WRXN01000004">
    <property type="protein sequence ID" value="MVT08879.1"/>
    <property type="molecule type" value="Genomic_DNA"/>
</dbReference>
<dbReference type="Pfam" id="PF12708">
    <property type="entry name" value="Pect-lyase_RHGA_epim"/>
    <property type="match status" value="1"/>
</dbReference>
<name>A0A7K1U3F7_9BACT</name>
<feature type="domain" description="Rhamnogalacturonase A/B/Epimerase-like pectate lyase" evidence="1">
    <location>
        <begin position="38"/>
        <end position="244"/>
    </location>
</feature>
<dbReference type="SUPFAM" id="SSF51126">
    <property type="entry name" value="Pectin lyase-like"/>
    <property type="match status" value="1"/>
</dbReference>
<dbReference type="Gene3D" id="2.160.20.10">
    <property type="entry name" value="Single-stranded right-handed beta-helix, Pectin lyase-like"/>
    <property type="match status" value="1"/>
</dbReference>
<sequence>MKFKYFYMKWRFTFIVAVSVCLIINVLNAVPVMAQKVINARDFGAKGDGLTDDAIAINKAWDKAIKANLPLFIPAGTYIVSSNIIVPALQANSEVVLMGEGKNTILKRKDGSVNANLSIVIFNINNASGNVNITIKDIAFDDNADKQMKPLHPYDLEHAATIRFGGKNEDFVYNSFKVQNVYFYNPIADHIWVNNLGKQFLADNVTATGRTRTRSDIDFSMMPQQIRITNSRMNNLESEPVQQVKKKFACSFIVQNVTLSQKLDLSGIYNVEPVTVDIQNVTVKGETFLGNLVGTFTDCELRGIGRMVRNNLEFRNCKIVLPLKENSDTVMPIQIDYNMERDPAPIYKKNSFINCSFIIDSRKPEIRGTMIESFSAQKTLDVMTVFDGCVFDNRADCNIENYRNGKYVIRNCQLGVNPNSPKACVSMPPSAKYRSSTDVSGNKILRGGYKNF</sequence>
<proteinExistence type="predicted"/>